<evidence type="ECO:0000259" key="2">
    <source>
        <dbReference type="Pfam" id="PF00266"/>
    </source>
</evidence>
<dbReference type="OrthoDB" id="9804366at2"/>
<feature type="domain" description="Aminotransferase class V" evidence="2">
    <location>
        <begin position="29"/>
        <end position="382"/>
    </location>
</feature>
<dbReference type="Gene3D" id="3.90.1150.10">
    <property type="entry name" value="Aspartate Aminotransferase, domain 1"/>
    <property type="match status" value="1"/>
</dbReference>
<comment type="caution">
    <text evidence="3">The sequence shown here is derived from an EMBL/GenBank/DDBJ whole genome shotgun (WGS) entry which is preliminary data.</text>
</comment>
<accession>A0A4Y8PAB2</accession>
<dbReference type="InterPro" id="IPR015422">
    <property type="entry name" value="PyrdxlP-dep_Trfase_small"/>
</dbReference>
<name>A0A4Y8PAB2_9BACT</name>
<dbReference type="Proteomes" id="UP000297713">
    <property type="component" value="Unassembled WGS sequence"/>
</dbReference>
<dbReference type="EMBL" id="LXQC01000154">
    <property type="protein sequence ID" value="TFE67471.1"/>
    <property type="molecule type" value="Genomic_DNA"/>
</dbReference>
<dbReference type="InterPro" id="IPR000192">
    <property type="entry name" value="Aminotrans_V_dom"/>
</dbReference>
<reference evidence="3 4" key="1">
    <citation type="submission" date="2016-05" db="EMBL/GenBank/DDBJ databases">
        <title>Diversity and Homogeneity among Thermoacidophilic Verrucomicrobia Methanotrophs Linked with Geographical Origin.</title>
        <authorList>
            <person name="Erikstad H.-A."/>
            <person name="Smestad N.B."/>
            <person name="Ceballos R.M."/>
            <person name="Birkeland N.-K."/>
        </authorList>
    </citation>
    <scope>NUCLEOTIDE SEQUENCE [LARGE SCALE GENOMIC DNA]</scope>
    <source>
        <strain evidence="3 4">Phi</strain>
    </source>
</reference>
<dbReference type="AlphaFoldDB" id="A0A4Y8PAB2"/>
<protein>
    <submittedName>
        <fullName evidence="3">Segregation protein B</fullName>
    </submittedName>
</protein>
<dbReference type="InterPro" id="IPR015421">
    <property type="entry name" value="PyrdxlP-dep_Trfase_major"/>
</dbReference>
<dbReference type="SUPFAM" id="SSF53383">
    <property type="entry name" value="PLP-dependent transferases"/>
    <property type="match status" value="1"/>
</dbReference>
<dbReference type="PANTHER" id="PTHR43586">
    <property type="entry name" value="CYSTEINE DESULFURASE"/>
    <property type="match status" value="1"/>
</dbReference>
<evidence type="ECO:0000313" key="4">
    <source>
        <dbReference type="Proteomes" id="UP000297713"/>
    </source>
</evidence>
<organism evidence="3 4">
    <name type="scientific">Methylacidiphilum caldifontis</name>
    <dbReference type="NCBI Taxonomy" id="2795386"/>
    <lineage>
        <taxon>Bacteria</taxon>
        <taxon>Pseudomonadati</taxon>
        <taxon>Verrucomicrobiota</taxon>
        <taxon>Methylacidiphilae</taxon>
        <taxon>Methylacidiphilales</taxon>
        <taxon>Methylacidiphilaceae</taxon>
        <taxon>Methylacidiphilum (ex Ratnadevi et al. 2023)</taxon>
    </lineage>
</organism>
<dbReference type="Gene3D" id="3.40.640.10">
    <property type="entry name" value="Type I PLP-dependent aspartate aminotransferase-like (Major domain)"/>
    <property type="match status" value="1"/>
</dbReference>
<proteinExistence type="predicted"/>
<keyword evidence="4" id="KW-1185">Reference proteome</keyword>
<dbReference type="InterPro" id="IPR015424">
    <property type="entry name" value="PyrdxlP-dep_Trfase"/>
</dbReference>
<evidence type="ECO:0000256" key="1">
    <source>
        <dbReference type="ARBA" id="ARBA00022898"/>
    </source>
</evidence>
<dbReference type="Pfam" id="PF00266">
    <property type="entry name" value="Aminotran_5"/>
    <property type="match status" value="1"/>
</dbReference>
<keyword evidence="1" id="KW-0663">Pyridoxal phosphate</keyword>
<evidence type="ECO:0000313" key="3">
    <source>
        <dbReference type="EMBL" id="TFE67471.1"/>
    </source>
</evidence>
<gene>
    <name evidence="3" type="ORF">A7Q10_01020</name>
</gene>
<dbReference type="PANTHER" id="PTHR43586:SF15">
    <property type="entry name" value="BLR3095 PROTEIN"/>
    <property type="match status" value="1"/>
</dbReference>
<sequence>MMNCSLEDILSKENIRNALFPVTRNRVFLAHAAVSPLPAPTAEKISAAAFEASDWSQETESFFQTITEARETAAKLLMAKASEIALLGPTALGLNLVANGLPWKPGDEVVYYPDDYPTNVYPWKNLEKFGVKTVPLYPEEPGKITLPLVLKALSSKTKLVALASCHYLSGYLLDYQEMGEALHKRGILFSLDGIQSLGASMMDSRYFDFLSADSHKWLLGPLGAGIFYCKESLQDYLSPTLLGAWNIKSPDFIAQEKIEMERGARRYESGALYALGIVGMQTSMELLLAIGINKIRERILFLHQYLWENLCRVGWKSLSEGFPLERRSGIISAFAPGVDPQGILARLKSQGVVVSFRMDRNKNWYLRFAPHFYNTEEDIDRVIEILAYKE</sequence>